<feature type="domain" description="AB hydrolase-1" evidence="1">
    <location>
        <begin position="22"/>
        <end position="246"/>
    </location>
</feature>
<dbReference type="Proteomes" id="UP001629432">
    <property type="component" value="Unassembled WGS sequence"/>
</dbReference>
<dbReference type="EMBL" id="JAQQCF010000018">
    <property type="protein sequence ID" value="MFM0639055.1"/>
    <property type="molecule type" value="Genomic_DNA"/>
</dbReference>
<dbReference type="Gene3D" id="3.40.50.1820">
    <property type="entry name" value="alpha/beta hydrolase"/>
    <property type="match status" value="1"/>
</dbReference>
<organism evidence="2 3">
    <name type="scientific">Paraburkholderia metrosideri</name>
    <dbReference type="NCBI Taxonomy" id="580937"/>
    <lineage>
        <taxon>Bacteria</taxon>
        <taxon>Pseudomonadati</taxon>
        <taxon>Pseudomonadota</taxon>
        <taxon>Betaproteobacteria</taxon>
        <taxon>Burkholderiales</taxon>
        <taxon>Burkholderiaceae</taxon>
        <taxon>Paraburkholderia</taxon>
    </lineage>
</organism>
<dbReference type="SUPFAM" id="SSF53474">
    <property type="entry name" value="alpha/beta-Hydrolases"/>
    <property type="match status" value="1"/>
</dbReference>
<evidence type="ECO:0000313" key="2">
    <source>
        <dbReference type="EMBL" id="MFM0639055.1"/>
    </source>
</evidence>
<dbReference type="PANTHER" id="PTHR43798">
    <property type="entry name" value="MONOACYLGLYCEROL LIPASE"/>
    <property type="match status" value="1"/>
</dbReference>
<proteinExistence type="predicted"/>
<evidence type="ECO:0000313" key="3">
    <source>
        <dbReference type="Proteomes" id="UP001629432"/>
    </source>
</evidence>
<dbReference type="Pfam" id="PF00561">
    <property type="entry name" value="Abhydrolase_1"/>
    <property type="match status" value="1"/>
</dbReference>
<comment type="caution">
    <text evidence="2">The sequence shown here is derived from an EMBL/GenBank/DDBJ whole genome shotgun (WGS) entry which is preliminary data.</text>
</comment>
<dbReference type="RefSeq" id="WP_408233422.1">
    <property type="nucleotide sequence ID" value="NZ_JAQQCF010000018.1"/>
</dbReference>
<keyword evidence="3" id="KW-1185">Reference proteome</keyword>
<dbReference type="PRINTS" id="PR00111">
    <property type="entry name" value="ABHYDROLASE"/>
</dbReference>
<dbReference type="InterPro" id="IPR050266">
    <property type="entry name" value="AB_hydrolase_sf"/>
</dbReference>
<name>A0ABW9DUN3_9BURK</name>
<evidence type="ECO:0000259" key="1">
    <source>
        <dbReference type="Pfam" id="PF00561"/>
    </source>
</evidence>
<dbReference type="InterPro" id="IPR000073">
    <property type="entry name" value="AB_hydrolase_1"/>
</dbReference>
<reference evidence="2 3" key="1">
    <citation type="journal article" date="2024" name="Chem. Sci.">
        <title>Discovery of megapolipeptins by genome mining of a Burkholderiales bacteria collection.</title>
        <authorList>
            <person name="Paulo B.S."/>
            <person name="Recchia M.J.J."/>
            <person name="Lee S."/>
            <person name="Fergusson C.H."/>
            <person name="Romanowski S.B."/>
            <person name="Hernandez A."/>
            <person name="Krull N."/>
            <person name="Liu D.Y."/>
            <person name="Cavanagh H."/>
            <person name="Bos A."/>
            <person name="Gray C.A."/>
            <person name="Murphy B.T."/>
            <person name="Linington R.G."/>
            <person name="Eustaquio A.S."/>
        </authorList>
    </citation>
    <scope>NUCLEOTIDE SEQUENCE [LARGE SCALE GENOMIC DNA]</scope>
    <source>
        <strain evidence="2 3">RL17-338-BIC-A</strain>
    </source>
</reference>
<dbReference type="InterPro" id="IPR029058">
    <property type="entry name" value="AB_hydrolase_fold"/>
</dbReference>
<sequence length="263" mass="28506">MKSFTHDGIRIAYHEEGVPDGPAVVFSHGFLMDHEMFSPNVAALRDTFRCITWDQRGFGETGAVANAFSYWDSARDLIALLNHLEVTSASLVGMSQGGFISMRAALLAPERFRAIALISTRSAPDDEQVKASFEGLKEEWASGGAANVAGPLSRLLLGEGYDAADWVAKWHRIGIPHFEHPVDALVHRDDITSRLPEITLDAIVFHGGADIAIDPAFGKALAQGLPACRDFTCVDGAGHTPNLTHPDAVNPALRDFLTRYGWG</sequence>
<keyword evidence="2" id="KW-0378">Hydrolase</keyword>
<gene>
    <name evidence="2" type="ORF">PQQ63_20415</name>
</gene>
<protein>
    <submittedName>
        <fullName evidence="2">Alpha/beta hydrolase</fullName>
    </submittedName>
</protein>
<dbReference type="GO" id="GO:0016787">
    <property type="term" value="F:hydrolase activity"/>
    <property type="evidence" value="ECO:0007669"/>
    <property type="project" value="UniProtKB-KW"/>
</dbReference>
<accession>A0ABW9DUN3</accession>